<accession>A0AAV2VMZ2</accession>
<protein>
    <submittedName>
        <fullName evidence="1">Transcriptional activator HlyU</fullName>
    </submittedName>
</protein>
<dbReference type="InterPro" id="IPR018772">
    <property type="entry name" value="Transcription_activator_HlyU"/>
</dbReference>
<organism evidence="1 2">
    <name type="scientific">Vibrio nigripulchritudo SOn1</name>
    <dbReference type="NCBI Taxonomy" id="1238450"/>
    <lineage>
        <taxon>Bacteria</taxon>
        <taxon>Pseudomonadati</taxon>
        <taxon>Pseudomonadota</taxon>
        <taxon>Gammaproteobacteria</taxon>
        <taxon>Vibrionales</taxon>
        <taxon>Vibrionaceae</taxon>
        <taxon>Vibrio</taxon>
    </lineage>
</organism>
<evidence type="ECO:0000313" key="1">
    <source>
        <dbReference type="EMBL" id="CCO46054.1"/>
    </source>
</evidence>
<dbReference type="AlphaFoldDB" id="A0AAV2VMZ2"/>
<dbReference type="RefSeq" id="WP_022561446.1">
    <property type="nucleotide sequence ID" value="NZ_LK391965.1"/>
</dbReference>
<proteinExistence type="predicted"/>
<name>A0AAV2VMZ2_9VIBR</name>
<comment type="caution">
    <text evidence="1">The sequence shown here is derived from an EMBL/GenBank/DDBJ whole genome shotgun (WGS) entry which is preliminary data.</text>
</comment>
<dbReference type="Pfam" id="PF10115">
    <property type="entry name" value="HlyU"/>
    <property type="match status" value="1"/>
</dbReference>
<sequence length="93" mass="10591">MGLFSRLFGGSKEQVVQEAEPVEYKGYLIYQEPKAEGGQYRIAGRITKEFESGEVKTHTFIRSDVLASEQDANEFMLKKAQMFIDQMGDSIFN</sequence>
<dbReference type="EMBL" id="CAOF01000074">
    <property type="protein sequence ID" value="CCO46054.1"/>
    <property type="molecule type" value="Genomic_DNA"/>
</dbReference>
<gene>
    <name evidence="1" type="ORF">VIBNISOn1_1650033</name>
</gene>
<evidence type="ECO:0000313" key="2">
    <source>
        <dbReference type="Proteomes" id="UP000018211"/>
    </source>
</evidence>
<reference evidence="1 2" key="1">
    <citation type="journal article" date="2013" name="ISME J.">
        <title>Comparative genomics of pathogenic lineages of Vibrio nigripulchritudo identifies virulence-associated traits.</title>
        <authorList>
            <person name="Goudenege D."/>
            <person name="Labreuche Y."/>
            <person name="Krin E."/>
            <person name="Ansquer D."/>
            <person name="Mangenot S."/>
            <person name="Calteau A."/>
            <person name="Medigue C."/>
            <person name="Mazel D."/>
            <person name="Polz M.F."/>
            <person name="Le Roux F."/>
        </authorList>
    </citation>
    <scope>NUCLEOTIDE SEQUENCE [LARGE SCALE GENOMIC DNA]</scope>
    <source>
        <strain evidence="1 2">SOn1</strain>
    </source>
</reference>
<dbReference type="Proteomes" id="UP000018211">
    <property type="component" value="Unassembled WGS sequence"/>
</dbReference>